<evidence type="ECO:0000313" key="3">
    <source>
        <dbReference type="EMBL" id="WTY34942.1"/>
    </source>
</evidence>
<name>A0ABZ1N4N1_9NOCA</name>
<keyword evidence="2" id="KW-0472">Membrane</keyword>
<evidence type="ECO:0000256" key="2">
    <source>
        <dbReference type="SAM" id="Phobius"/>
    </source>
</evidence>
<feature type="transmembrane region" description="Helical" evidence="2">
    <location>
        <begin position="59"/>
        <end position="77"/>
    </location>
</feature>
<gene>
    <name evidence="3" type="ORF">OG308_27075</name>
</gene>
<feature type="region of interest" description="Disordered" evidence="1">
    <location>
        <begin position="1"/>
        <end position="20"/>
    </location>
</feature>
<proteinExistence type="predicted"/>
<accession>A0ABZ1N4N1</accession>
<sequence length="137" mass="13652">MSNAAALSQTGDDLYDDEASPQGAMPGTVRGARLIAAVATAVGVVLIAITVALGGSLGALLAGYLPSFALIPLVLLFRQGGDLVRKAAIGVAVLACLVSSTGILTGLPPGVVGVVANAAVAGMLLRPSARAWFTRER</sequence>
<feature type="transmembrane region" description="Helical" evidence="2">
    <location>
        <begin position="89"/>
        <end position="108"/>
    </location>
</feature>
<feature type="compositionally biased region" description="Polar residues" evidence="1">
    <location>
        <begin position="1"/>
        <end position="11"/>
    </location>
</feature>
<organism evidence="3 4">
    <name type="scientific">Nocardia salmonicida</name>
    <dbReference type="NCBI Taxonomy" id="53431"/>
    <lineage>
        <taxon>Bacteria</taxon>
        <taxon>Bacillati</taxon>
        <taxon>Actinomycetota</taxon>
        <taxon>Actinomycetes</taxon>
        <taxon>Mycobacteriales</taxon>
        <taxon>Nocardiaceae</taxon>
        <taxon>Nocardia</taxon>
    </lineage>
</organism>
<protein>
    <submittedName>
        <fullName evidence="3">Uncharacterized protein</fullName>
    </submittedName>
</protein>
<keyword evidence="4" id="KW-1185">Reference proteome</keyword>
<evidence type="ECO:0000313" key="4">
    <source>
        <dbReference type="Proteomes" id="UP001621418"/>
    </source>
</evidence>
<dbReference type="GeneID" id="91377805"/>
<feature type="transmembrane region" description="Helical" evidence="2">
    <location>
        <begin position="34"/>
        <end position="53"/>
    </location>
</feature>
<evidence type="ECO:0000256" key="1">
    <source>
        <dbReference type="SAM" id="MobiDB-lite"/>
    </source>
</evidence>
<dbReference type="Proteomes" id="UP001621418">
    <property type="component" value="Chromosome"/>
</dbReference>
<keyword evidence="2" id="KW-0812">Transmembrane</keyword>
<keyword evidence="2" id="KW-1133">Transmembrane helix</keyword>
<dbReference type="EMBL" id="CP109527">
    <property type="protein sequence ID" value="WTY34942.1"/>
    <property type="molecule type" value="Genomic_DNA"/>
</dbReference>
<reference evidence="3 4" key="1">
    <citation type="submission" date="2022-10" db="EMBL/GenBank/DDBJ databases">
        <title>The complete genomes of actinobacterial strains from the NBC collection.</title>
        <authorList>
            <person name="Joergensen T.S."/>
            <person name="Alvarez Arevalo M."/>
            <person name="Sterndorff E.B."/>
            <person name="Faurdal D."/>
            <person name="Vuksanovic O."/>
            <person name="Mourched A.-S."/>
            <person name="Charusanti P."/>
            <person name="Shaw S."/>
            <person name="Blin K."/>
            <person name="Weber T."/>
        </authorList>
    </citation>
    <scope>NUCLEOTIDE SEQUENCE [LARGE SCALE GENOMIC DNA]</scope>
    <source>
        <strain evidence="3 4">NBC_01413</strain>
    </source>
</reference>
<dbReference type="RefSeq" id="WP_328663868.1">
    <property type="nucleotide sequence ID" value="NZ_CP108014.1"/>
</dbReference>